<dbReference type="SMART" id="SM00478">
    <property type="entry name" value="ENDO3c"/>
    <property type="match status" value="1"/>
</dbReference>
<dbReference type="Pfam" id="PF00730">
    <property type="entry name" value="HhH-GPD"/>
    <property type="match status" value="1"/>
</dbReference>
<dbReference type="PANTHER" id="PTHR42944:SF1">
    <property type="entry name" value="ADENINE DNA GLYCOSYLASE"/>
    <property type="match status" value="1"/>
</dbReference>
<evidence type="ECO:0000256" key="6">
    <source>
        <dbReference type="ARBA" id="ARBA00022485"/>
    </source>
</evidence>
<keyword evidence="7" id="KW-0479">Metal-binding</keyword>
<keyword evidence="10" id="KW-0408">Iron</keyword>
<dbReference type="Proteomes" id="UP000596938">
    <property type="component" value="Unassembled WGS sequence"/>
</dbReference>
<evidence type="ECO:0000256" key="8">
    <source>
        <dbReference type="ARBA" id="ARBA00022763"/>
    </source>
</evidence>
<keyword evidence="13" id="KW-0326">Glycosidase</keyword>
<comment type="similarity">
    <text evidence="3">Belongs to the Nth/MutY family.</text>
</comment>
<dbReference type="InterPro" id="IPR003651">
    <property type="entry name" value="Endonuclease3_FeS-loop_motif"/>
</dbReference>
<dbReference type="InterPro" id="IPR023170">
    <property type="entry name" value="HhH_base_excis_C"/>
</dbReference>
<evidence type="ECO:0000256" key="7">
    <source>
        <dbReference type="ARBA" id="ARBA00022723"/>
    </source>
</evidence>
<keyword evidence="11" id="KW-0411">Iron-sulfur</keyword>
<comment type="caution">
    <text evidence="16">The sequence shown here is derived from an EMBL/GenBank/DDBJ whole genome shotgun (WGS) entry which is preliminary data.</text>
</comment>
<dbReference type="InterPro" id="IPR011257">
    <property type="entry name" value="DNA_glycosylase"/>
</dbReference>
<dbReference type="PROSITE" id="PS01155">
    <property type="entry name" value="ENDONUCLEASE_III_2"/>
    <property type="match status" value="1"/>
</dbReference>
<gene>
    <name evidence="16" type="ORF">GCM10011577_16400</name>
</gene>
<dbReference type="InterPro" id="IPR044298">
    <property type="entry name" value="MIG/MutY"/>
</dbReference>
<feature type="compositionally biased region" description="Basic and acidic residues" evidence="14">
    <location>
        <begin position="1"/>
        <end position="10"/>
    </location>
</feature>
<evidence type="ECO:0000256" key="3">
    <source>
        <dbReference type="ARBA" id="ARBA00008343"/>
    </source>
</evidence>
<dbReference type="EMBL" id="BMKU01000004">
    <property type="protein sequence ID" value="GGG94221.1"/>
    <property type="molecule type" value="Genomic_DNA"/>
</dbReference>
<name>A0ABQ1XI67_9MICC</name>
<evidence type="ECO:0000256" key="9">
    <source>
        <dbReference type="ARBA" id="ARBA00022801"/>
    </source>
</evidence>
<keyword evidence="6" id="KW-0004">4Fe-4S</keyword>
<keyword evidence="9" id="KW-0378">Hydrolase</keyword>
<comment type="cofactor">
    <cofactor evidence="2">
        <name>[4Fe-4S] cluster</name>
        <dbReference type="ChEBI" id="CHEBI:49883"/>
    </cofactor>
</comment>
<evidence type="ECO:0000256" key="14">
    <source>
        <dbReference type="SAM" id="MobiDB-lite"/>
    </source>
</evidence>
<organism evidence="16 17">
    <name type="scientific">Pseudarthrobacter polychromogenes</name>
    <dbReference type="NCBI Taxonomy" id="1676"/>
    <lineage>
        <taxon>Bacteria</taxon>
        <taxon>Bacillati</taxon>
        <taxon>Actinomycetota</taxon>
        <taxon>Actinomycetes</taxon>
        <taxon>Micrococcales</taxon>
        <taxon>Micrococcaceae</taxon>
        <taxon>Pseudarthrobacter</taxon>
    </lineage>
</organism>
<evidence type="ECO:0000256" key="4">
    <source>
        <dbReference type="ARBA" id="ARBA00012045"/>
    </source>
</evidence>
<reference evidence="17" key="1">
    <citation type="journal article" date="2019" name="Int. J. Syst. Evol. Microbiol.">
        <title>The Global Catalogue of Microorganisms (GCM) 10K type strain sequencing project: providing services to taxonomists for standard genome sequencing and annotation.</title>
        <authorList>
            <consortium name="The Broad Institute Genomics Platform"/>
            <consortium name="The Broad Institute Genome Sequencing Center for Infectious Disease"/>
            <person name="Wu L."/>
            <person name="Ma J."/>
        </authorList>
    </citation>
    <scope>NUCLEOTIDE SEQUENCE [LARGE SCALE GENOMIC DNA]</scope>
    <source>
        <strain evidence="17">CGMCC 1.1927</strain>
    </source>
</reference>
<dbReference type="Pfam" id="PF00633">
    <property type="entry name" value="HHH"/>
    <property type="match status" value="1"/>
</dbReference>
<evidence type="ECO:0000256" key="13">
    <source>
        <dbReference type="ARBA" id="ARBA00023295"/>
    </source>
</evidence>
<evidence type="ECO:0000259" key="15">
    <source>
        <dbReference type="SMART" id="SM00478"/>
    </source>
</evidence>
<dbReference type="Pfam" id="PF10576">
    <property type="entry name" value="EndIII_4Fe-2S"/>
    <property type="match status" value="1"/>
</dbReference>
<dbReference type="EC" id="3.2.2.31" evidence="4"/>
<dbReference type="InterPro" id="IPR000445">
    <property type="entry name" value="HhH_motif"/>
</dbReference>
<evidence type="ECO:0000313" key="16">
    <source>
        <dbReference type="EMBL" id="GGG94221.1"/>
    </source>
</evidence>
<evidence type="ECO:0000256" key="1">
    <source>
        <dbReference type="ARBA" id="ARBA00000843"/>
    </source>
</evidence>
<sequence>MPAHPPRLETRPVSVHPPRRRAADALVTSRFSPPKHIHYSVGIDTESSTAVSPHPAGPAWAAGTAADLNRLHERINGWFSETARDLPWREPACSPWGILVSEIMLQQTPVVRVLPVWHEWLKRWPTPAALAGEPAGEAVRAWGRLGYPRRALRLHAAAAAITQDHSGKVPDTYPELLALPGVGGYTAAAVASFAYGRRETVVDTNIRRVHARLISGTALPAPALTAAEMRLAASLLPADDASSVRWNAAVMELGALVCTARAPKCAACPVNDLCAWRAAGEPPPSYVPKGQAWHGTDRQVRGAVVAVLRQAETPVPPDMFFHEPADLGFAPTGIGVPLAALHRLNSAPEQLERALTGLLADGLAEMHDGGYRLPA</sequence>
<evidence type="ECO:0000313" key="17">
    <source>
        <dbReference type="Proteomes" id="UP000596938"/>
    </source>
</evidence>
<keyword evidence="17" id="KW-1185">Reference proteome</keyword>
<feature type="region of interest" description="Disordered" evidence="14">
    <location>
        <begin position="1"/>
        <end position="22"/>
    </location>
</feature>
<comment type="catalytic activity">
    <reaction evidence="1">
        <text>Hydrolyzes free adenine bases from 7,8-dihydro-8-oxoguanine:adenine mismatched double-stranded DNA, leaving an apurinic site.</text>
        <dbReference type="EC" id="3.2.2.31"/>
    </reaction>
</comment>
<dbReference type="Gene3D" id="1.10.1670.10">
    <property type="entry name" value="Helix-hairpin-Helix base-excision DNA repair enzymes (C-terminal)"/>
    <property type="match status" value="1"/>
</dbReference>
<feature type="domain" description="HhH-GPD" evidence="15">
    <location>
        <begin position="104"/>
        <end position="256"/>
    </location>
</feature>
<evidence type="ECO:0000256" key="2">
    <source>
        <dbReference type="ARBA" id="ARBA00001966"/>
    </source>
</evidence>
<dbReference type="Gene3D" id="1.10.340.30">
    <property type="entry name" value="Hypothetical protein, domain 2"/>
    <property type="match status" value="1"/>
</dbReference>
<protein>
    <recommendedName>
        <fullName evidence="5">Adenine DNA glycosylase</fullName>
        <ecNumber evidence="4">3.2.2.31</ecNumber>
    </recommendedName>
</protein>
<dbReference type="PANTHER" id="PTHR42944">
    <property type="entry name" value="ADENINE DNA GLYCOSYLASE"/>
    <property type="match status" value="1"/>
</dbReference>
<dbReference type="InterPro" id="IPR004036">
    <property type="entry name" value="Endonuclease-III-like_CS2"/>
</dbReference>
<dbReference type="SUPFAM" id="SSF48150">
    <property type="entry name" value="DNA-glycosylase"/>
    <property type="match status" value="1"/>
</dbReference>
<dbReference type="CDD" id="cd00056">
    <property type="entry name" value="ENDO3c"/>
    <property type="match status" value="1"/>
</dbReference>
<accession>A0ABQ1XI67</accession>
<keyword evidence="8" id="KW-0227">DNA damage</keyword>
<keyword evidence="12" id="KW-0234">DNA repair</keyword>
<proteinExistence type="inferred from homology"/>
<dbReference type="SMART" id="SM00525">
    <property type="entry name" value="FES"/>
    <property type="match status" value="1"/>
</dbReference>
<evidence type="ECO:0000256" key="12">
    <source>
        <dbReference type="ARBA" id="ARBA00023204"/>
    </source>
</evidence>
<dbReference type="InterPro" id="IPR003265">
    <property type="entry name" value="HhH-GPD_domain"/>
</dbReference>
<evidence type="ECO:0000256" key="11">
    <source>
        <dbReference type="ARBA" id="ARBA00023014"/>
    </source>
</evidence>
<evidence type="ECO:0000256" key="5">
    <source>
        <dbReference type="ARBA" id="ARBA00022023"/>
    </source>
</evidence>
<evidence type="ECO:0000256" key="10">
    <source>
        <dbReference type="ARBA" id="ARBA00023004"/>
    </source>
</evidence>